<dbReference type="PRINTS" id="PR00071">
    <property type="entry name" value="HMGCOARDTASE"/>
</dbReference>
<dbReference type="OrthoDB" id="10981at2157"/>
<dbReference type="GO" id="GO:0016126">
    <property type="term" value="P:sterol biosynthetic process"/>
    <property type="evidence" value="ECO:0007669"/>
    <property type="project" value="TreeGrafter"/>
</dbReference>
<dbReference type="PANTHER" id="PTHR10572:SF24">
    <property type="entry name" value="3-HYDROXY-3-METHYLGLUTARYL-COENZYME A REDUCTASE"/>
    <property type="match status" value="1"/>
</dbReference>
<dbReference type="Gene3D" id="3.90.770.10">
    <property type="entry name" value="3-hydroxy-3-methylglutaryl-coenzyme A Reductase, Chain A, domain 2"/>
    <property type="match status" value="1"/>
</dbReference>
<dbReference type="RefSeq" id="WP_220680800.1">
    <property type="nucleotide sequence ID" value="NZ_CP037968.1"/>
</dbReference>
<evidence type="ECO:0000256" key="4">
    <source>
        <dbReference type="ARBA" id="ARBA00049903"/>
    </source>
</evidence>
<reference evidence="6" key="1">
    <citation type="journal article" date="2005" name="Int. J. Syst. Evol. Microbiol.">
        <title>Methanofollis formosanus sp. nov., isolated from a fish pond.</title>
        <authorList>
            <person name="Wu S.Y."/>
            <person name="Chen S.C."/>
            <person name="Lai M.C."/>
        </authorList>
    </citation>
    <scope>NUCLEOTIDE SEQUENCE</scope>
    <source>
        <strain evidence="6">ML15</strain>
    </source>
</reference>
<dbReference type="InterPro" id="IPR002202">
    <property type="entry name" value="HMG_CoA_Rdtase"/>
</dbReference>
<dbReference type="UniPathway" id="UPA00058">
    <property type="reaction ID" value="UER00103"/>
</dbReference>
<dbReference type="GO" id="GO:0015936">
    <property type="term" value="P:coenzyme A metabolic process"/>
    <property type="evidence" value="ECO:0007669"/>
    <property type="project" value="InterPro"/>
</dbReference>
<dbReference type="PROSITE" id="PS00318">
    <property type="entry name" value="HMG_COA_REDUCTASE_2"/>
    <property type="match status" value="1"/>
</dbReference>
<dbReference type="InterPro" id="IPR004554">
    <property type="entry name" value="HMG_CoA_Rdtase_eu_arc"/>
</dbReference>
<dbReference type="InterPro" id="IPR009029">
    <property type="entry name" value="HMG_CoA_Rdtase_sub-bd_dom_sf"/>
</dbReference>
<gene>
    <name evidence="6" type="primary">hmgA</name>
    <name evidence="6" type="ORF">E2N92_08655</name>
</gene>
<dbReference type="InterPro" id="IPR023076">
    <property type="entry name" value="HMG_CoA_Rdtase_CS"/>
</dbReference>
<evidence type="ECO:0000313" key="6">
    <source>
        <dbReference type="EMBL" id="QYZ79491.1"/>
    </source>
</evidence>
<evidence type="ECO:0000313" key="7">
    <source>
        <dbReference type="Proteomes" id="UP000826709"/>
    </source>
</evidence>
<dbReference type="NCBIfam" id="TIGR00533">
    <property type="entry name" value="HMG_CoA_R_NADP"/>
    <property type="match status" value="1"/>
</dbReference>
<evidence type="ECO:0000256" key="1">
    <source>
        <dbReference type="ARBA" id="ARBA00007661"/>
    </source>
</evidence>
<dbReference type="CDD" id="cd00643">
    <property type="entry name" value="HMG-CoA_reductase_classI"/>
    <property type="match status" value="1"/>
</dbReference>
<comment type="similarity">
    <text evidence="1 5">Belongs to the HMG-CoA reductase family.</text>
</comment>
<evidence type="ECO:0000256" key="2">
    <source>
        <dbReference type="ARBA" id="ARBA00022857"/>
    </source>
</evidence>
<dbReference type="Proteomes" id="UP000826709">
    <property type="component" value="Chromosome"/>
</dbReference>
<accession>A0A8G1A1V3</accession>
<dbReference type="Gene3D" id="3.30.70.420">
    <property type="entry name" value="Hydroxymethylglutaryl-CoA reductase, class I/II, NAD/NADP-binding domain"/>
    <property type="match status" value="1"/>
</dbReference>
<dbReference type="PROSITE" id="PS50065">
    <property type="entry name" value="HMG_COA_REDUCTASE_4"/>
    <property type="match status" value="1"/>
</dbReference>
<dbReference type="EMBL" id="CP037968">
    <property type="protein sequence ID" value="QYZ79491.1"/>
    <property type="molecule type" value="Genomic_DNA"/>
</dbReference>
<dbReference type="GO" id="GO:0004420">
    <property type="term" value="F:hydroxymethylglutaryl-CoA reductase (NADPH) activity"/>
    <property type="evidence" value="ECO:0007669"/>
    <property type="project" value="UniProtKB-EC"/>
</dbReference>
<dbReference type="AlphaFoldDB" id="A0A8G1A1V3"/>
<proteinExistence type="inferred from homology"/>
<comment type="pathway">
    <text evidence="5">Metabolic intermediate biosynthesis; (R)-mevalonate biosynthesis; (R)-mevalonate from acetyl-CoA: step 3/3.</text>
</comment>
<organism evidence="6 7">
    <name type="scientific">Methanofollis formosanus</name>
    <dbReference type="NCBI Taxonomy" id="299308"/>
    <lineage>
        <taxon>Archaea</taxon>
        <taxon>Methanobacteriati</taxon>
        <taxon>Methanobacteriota</taxon>
        <taxon>Stenosarchaea group</taxon>
        <taxon>Methanomicrobia</taxon>
        <taxon>Methanomicrobiales</taxon>
        <taxon>Methanomicrobiaceae</taxon>
        <taxon>Methanofollis</taxon>
    </lineage>
</organism>
<dbReference type="SUPFAM" id="SSF55035">
    <property type="entry name" value="NAD-binding domain of HMG-CoA reductase"/>
    <property type="match status" value="1"/>
</dbReference>
<dbReference type="SUPFAM" id="SSF56542">
    <property type="entry name" value="Substrate-binding domain of HMG-CoA reductase"/>
    <property type="match status" value="1"/>
</dbReference>
<name>A0A8G1A1V3_9EURY</name>
<comment type="catalytic activity">
    <reaction evidence="4 5">
        <text>(R)-mevalonate + 2 NADP(+) + CoA = (3S)-3-hydroxy-3-methylglutaryl-CoA + 2 NADPH + 2 H(+)</text>
        <dbReference type="Rhea" id="RHEA:15989"/>
        <dbReference type="ChEBI" id="CHEBI:15378"/>
        <dbReference type="ChEBI" id="CHEBI:36464"/>
        <dbReference type="ChEBI" id="CHEBI:43074"/>
        <dbReference type="ChEBI" id="CHEBI:57287"/>
        <dbReference type="ChEBI" id="CHEBI:57783"/>
        <dbReference type="ChEBI" id="CHEBI:58349"/>
        <dbReference type="EC" id="1.1.1.34"/>
    </reaction>
</comment>
<dbReference type="Pfam" id="PF00368">
    <property type="entry name" value="HMG-CoA_red"/>
    <property type="match status" value="1"/>
</dbReference>
<dbReference type="InterPro" id="IPR009023">
    <property type="entry name" value="HMG_CoA_Rdtase_NAD(P)-bd_sf"/>
</dbReference>
<reference evidence="6" key="2">
    <citation type="submission" date="2019-03" db="EMBL/GenBank/DDBJ databases">
        <authorList>
            <person name="Chen S.-C."/>
            <person name="Wu S.-Y."/>
            <person name="Lai M.-C."/>
        </authorList>
    </citation>
    <scope>NUCLEOTIDE SEQUENCE</scope>
    <source>
        <strain evidence="6">ML15</strain>
    </source>
</reference>
<dbReference type="PANTHER" id="PTHR10572">
    <property type="entry name" value="3-HYDROXY-3-METHYLGLUTARYL-COENZYME A REDUCTASE"/>
    <property type="match status" value="1"/>
</dbReference>
<evidence type="ECO:0000256" key="3">
    <source>
        <dbReference type="ARBA" id="ARBA00023002"/>
    </source>
</evidence>
<dbReference type="GO" id="GO:0008299">
    <property type="term" value="P:isoprenoid biosynthetic process"/>
    <property type="evidence" value="ECO:0007669"/>
    <property type="project" value="InterPro"/>
</dbReference>
<dbReference type="InterPro" id="IPR023074">
    <property type="entry name" value="HMG_CoA_Rdtase_cat_sf"/>
</dbReference>
<evidence type="ECO:0000256" key="5">
    <source>
        <dbReference type="RuleBase" id="RU361219"/>
    </source>
</evidence>
<keyword evidence="7" id="KW-1185">Reference proteome</keyword>
<sequence length="403" mass="41535">MEDALARLKKGTLKLYALEKEFPPEEAIRVRRTFVEEESGTDLAALGSFSIGIDRVVRRNIENMIGAVQVPVGVAGPVQVNGEYAKGEYYLPLATTEGALVASANRGASAITKAGGADVRVVRDGMTRAPVFAARDIVHAKEIADWATAHVADLAAAAETTTSRGKLLSITPYITGTSVFLRCAYDTKDAMGMNMATIATAKIADLVEAETGARLIALSGNMCTDKKPAAINLIEGRGKTVVAGVRFSDDQITKFFKTDAATLVEVNYRKNLIGSARAGALGFNAHAANLVAAMYLACGQDAAHVVEGSSAITTVEATGDGGVYVSVTLPAVQVGTVGGGTGIDTQAACLRLLGVAGGGEPEGANAKAFAELVGVGVLAGELSLLGALAAHHLARAHQELGRG</sequence>
<dbReference type="KEGG" id="mfk:E2N92_08655"/>
<dbReference type="EC" id="1.1.1.34" evidence="5"/>
<dbReference type="PROSITE" id="PS00066">
    <property type="entry name" value="HMG_COA_REDUCTASE_1"/>
    <property type="match status" value="1"/>
</dbReference>
<keyword evidence="3 5" id="KW-0560">Oxidoreductase</keyword>
<protein>
    <recommendedName>
        <fullName evidence="5">3-hydroxy-3-methylglutaryl coenzyme A reductase</fullName>
        <shortName evidence="5">HMG-CoA reductase</shortName>
        <ecNumber evidence="5">1.1.1.34</ecNumber>
    </recommendedName>
</protein>
<keyword evidence="2 5" id="KW-0521">NADP</keyword>